<feature type="domain" description="Gamma-glutamylcyclotransferase AIG2-like" evidence="4">
    <location>
        <begin position="9"/>
        <end position="136"/>
    </location>
</feature>
<name>A0A221SYS3_9DEIO</name>
<protein>
    <recommendedName>
        <fullName evidence="2">Putative gamma-glutamylcyclotransferase</fullName>
    </recommendedName>
</protein>
<dbReference type="Gene3D" id="3.10.490.10">
    <property type="entry name" value="Gamma-glutamyl cyclotransferase-like"/>
    <property type="match status" value="1"/>
</dbReference>
<dbReference type="GO" id="GO:0016740">
    <property type="term" value="F:transferase activity"/>
    <property type="evidence" value="ECO:0007669"/>
    <property type="project" value="UniProtKB-KW"/>
</dbReference>
<evidence type="ECO:0000256" key="1">
    <source>
        <dbReference type="ARBA" id="ARBA00022679"/>
    </source>
</evidence>
<dbReference type="Proteomes" id="UP000259030">
    <property type="component" value="Chromosome"/>
</dbReference>
<proteinExistence type="predicted"/>
<dbReference type="AlphaFoldDB" id="A0A221SYS3"/>
<sequence>MSAPAPTTVFVYGTLMPGERNAHVARQGGPFTAQPATLPGHRLLHLHPEGYPAVIPGAPADTVRGMALTYAPHAWAAALVFLDALEGVRDTPPLYTRDRVTLHTGTGPLPAWVYVYARADRLARPGATPVPGGDWLAVPDRARPPHGDR</sequence>
<dbReference type="PANTHER" id="PTHR31544">
    <property type="entry name" value="AIG2-LIKE PROTEIN D"/>
    <property type="match status" value="1"/>
</dbReference>
<dbReference type="InterPro" id="IPR045038">
    <property type="entry name" value="AIG2-like"/>
</dbReference>
<feature type="region of interest" description="Disordered" evidence="3">
    <location>
        <begin position="128"/>
        <end position="149"/>
    </location>
</feature>
<dbReference type="RefSeq" id="WP_027464088.1">
    <property type="nucleotide sequence ID" value="NZ_CP021081.1"/>
</dbReference>
<evidence type="ECO:0000259" key="4">
    <source>
        <dbReference type="Pfam" id="PF06094"/>
    </source>
</evidence>
<evidence type="ECO:0000256" key="2">
    <source>
        <dbReference type="ARBA" id="ARBA00030602"/>
    </source>
</evidence>
<dbReference type="PANTHER" id="PTHR31544:SF2">
    <property type="entry name" value="AIG2-LIKE PROTEIN D"/>
    <property type="match status" value="1"/>
</dbReference>
<dbReference type="InterPro" id="IPR036568">
    <property type="entry name" value="GGCT-like_sf"/>
</dbReference>
<dbReference type="EMBL" id="CP021081">
    <property type="protein sequence ID" value="ASN81756.1"/>
    <property type="molecule type" value="Genomic_DNA"/>
</dbReference>
<evidence type="ECO:0000313" key="5">
    <source>
        <dbReference type="EMBL" id="ASN81756.1"/>
    </source>
</evidence>
<dbReference type="InterPro" id="IPR013024">
    <property type="entry name" value="GGCT-like"/>
</dbReference>
<keyword evidence="6" id="KW-1185">Reference proteome</keyword>
<dbReference type="Pfam" id="PF06094">
    <property type="entry name" value="GGACT"/>
    <property type="match status" value="1"/>
</dbReference>
<keyword evidence="1 5" id="KW-0808">Transferase</keyword>
<dbReference type="KEGG" id="dfc:DFI_12840"/>
<dbReference type="CDD" id="cd06661">
    <property type="entry name" value="GGCT_like"/>
    <property type="match status" value="1"/>
</dbReference>
<gene>
    <name evidence="5" type="ORF">DFI_12840</name>
</gene>
<dbReference type="InterPro" id="IPR009288">
    <property type="entry name" value="AIG2-like_dom"/>
</dbReference>
<evidence type="ECO:0000256" key="3">
    <source>
        <dbReference type="SAM" id="MobiDB-lite"/>
    </source>
</evidence>
<evidence type="ECO:0000313" key="6">
    <source>
        <dbReference type="Proteomes" id="UP000259030"/>
    </source>
</evidence>
<dbReference type="SUPFAM" id="SSF110857">
    <property type="entry name" value="Gamma-glutamyl cyclotransferase-like"/>
    <property type="match status" value="1"/>
</dbReference>
<organism evidence="5 6">
    <name type="scientific">Deinococcus ficus</name>
    <dbReference type="NCBI Taxonomy" id="317577"/>
    <lineage>
        <taxon>Bacteria</taxon>
        <taxon>Thermotogati</taxon>
        <taxon>Deinococcota</taxon>
        <taxon>Deinococci</taxon>
        <taxon>Deinococcales</taxon>
        <taxon>Deinococcaceae</taxon>
        <taxon>Deinococcus</taxon>
    </lineage>
</organism>
<reference evidence="5 6" key="1">
    <citation type="submission" date="2017-05" db="EMBL/GenBank/DDBJ databases">
        <title>The complete genome sequence of Deinococcus ficus isolated from the rhizosphere of the Ficus religiosa L. in Taiwan.</title>
        <authorList>
            <person name="Wu K.-M."/>
            <person name="Liao T.-L."/>
            <person name="Liu Y.-M."/>
            <person name="Young C.-C."/>
            <person name="Tsai S.-F."/>
        </authorList>
    </citation>
    <scope>NUCLEOTIDE SEQUENCE [LARGE SCALE GENOMIC DNA]</scope>
    <source>
        <strain evidence="5 6">CC-FR2-10</strain>
    </source>
</reference>
<feature type="compositionally biased region" description="Basic and acidic residues" evidence="3">
    <location>
        <begin position="140"/>
        <end position="149"/>
    </location>
</feature>
<accession>A0A221SYS3</accession>
<dbReference type="STRING" id="317577.GCA_000419625_01359"/>